<organism evidence="4 5">
    <name type="scientific">Glarea lozoyensis (strain ATCC 74030 / MF5533)</name>
    <dbReference type="NCBI Taxonomy" id="1104152"/>
    <lineage>
        <taxon>Eukaryota</taxon>
        <taxon>Fungi</taxon>
        <taxon>Dikarya</taxon>
        <taxon>Ascomycota</taxon>
        <taxon>Pezizomycotina</taxon>
        <taxon>Leotiomycetes</taxon>
        <taxon>Helotiales</taxon>
        <taxon>Helotiaceae</taxon>
        <taxon>Glarea</taxon>
    </lineage>
</organism>
<dbReference type="Proteomes" id="UP000005446">
    <property type="component" value="Unassembled WGS sequence"/>
</dbReference>
<keyword evidence="2" id="KW-0560">Oxidoreductase</keyword>
<evidence type="ECO:0000259" key="3">
    <source>
        <dbReference type="SMART" id="SM00829"/>
    </source>
</evidence>
<dbReference type="InterPro" id="IPR013149">
    <property type="entry name" value="ADH-like_C"/>
</dbReference>
<dbReference type="Pfam" id="PF08240">
    <property type="entry name" value="ADH_N"/>
    <property type="match status" value="1"/>
</dbReference>
<evidence type="ECO:0000313" key="5">
    <source>
        <dbReference type="Proteomes" id="UP000005446"/>
    </source>
</evidence>
<dbReference type="PANTHER" id="PTHR45348">
    <property type="entry name" value="HYPOTHETICAL OXIDOREDUCTASE (EUROFUNG)"/>
    <property type="match status" value="1"/>
</dbReference>
<dbReference type="EMBL" id="AGUE01000010">
    <property type="protein sequence ID" value="EHL03423.1"/>
    <property type="molecule type" value="Genomic_DNA"/>
</dbReference>
<dbReference type="GO" id="GO:0016651">
    <property type="term" value="F:oxidoreductase activity, acting on NAD(P)H"/>
    <property type="evidence" value="ECO:0007669"/>
    <property type="project" value="InterPro"/>
</dbReference>
<name>H0EDJ7_GLAL7</name>
<dbReference type="SUPFAM" id="SSF51735">
    <property type="entry name" value="NAD(P)-binding Rossmann-fold domains"/>
    <property type="match status" value="1"/>
</dbReference>
<accession>H0EDJ7</accession>
<sequence length="355" mass="38167">MATSSLPEKMKALTLENGVSKIQTIATPPLRPTYLLIKVHSVALNPTDWKHIAGTRGHGPLAISGCDYAGTILQVGNEVTKSFTVGEKVYGCVHGCNFSEMYDGVFAEYAAVKGDVAMKLPSNVSFEDASTVGLGSMTVAQGLFQKGLGIGLEFPGEGDGKGEWLLIYGGSTATGTLGIQFAKAAGYRVITTASPRNFELVKSHGADEVFDYNDAQSASKIRELTANKLKYAWDTNGDDASAQFCADALSSDEAKNYGTILANKFPRSDVKYTRTFMYTIFGETFEKGGRVYEGSREDFEFAKKWAALSERMLADGKLVPHPAKVGSGGLEGVREGLDDLKNGRVSGKKLVYNLE</sequence>
<dbReference type="HOGENOM" id="CLU_026673_16_1_1"/>
<comment type="similarity">
    <text evidence="1">Belongs to the zinc-containing alcohol dehydrogenase family.</text>
</comment>
<dbReference type="InterPro" id="IPR047122">
    <property type="entry name" value="Trans-enoyl_RdTase-like"/>
</dbReference>
<dbReference type="SMART" id="SM00829">
    <property type="entry name" value="PKS_ER"/>
    <property type="match status" value="1"/>
</dbReference>
<keyword evidence="5" id="KW-1185">Reference proteome</keyword>
<dbReference type="InterPro" id="IPR011032">
    <property type="entry name" value="GroES-like_sf"/>
</dbReference>
<dbReference type="InParanoid" id="H0EDJ7"/>
<dbReference type="AlphaFoldDB" id="H0EDJ7"/>
<proteinExistence type="inferred from homology"/>
<dbReference type="PANTHER" id="PTHR45348:SF2">
    <property type="entry name" value="ZINC-TYPE ALCOHOL DEHYDROGENASE-LIKE PROTEIN C2E1P3.01"/>
    <property type="match status" value="1"/>
</dbReference>
<dbReference type="Pfam" id="PF00107">
    <property type="entry name" value="ADH_zinc_N"/>
    <property type="match status" value="1"/>
</dbReference>
<gene>
    <name evidence="4" type="ORF">M7I_0646</name>
</gene>
<dbReference type="CDD" id="cd08249">
    <property type="entry name" value="enoyl_reductase_like"/>
    <property type="match status" value="1"/>
</dbReference>
<reference evidence="4 5" key="1">
    <citation type="journal article" date="2012" name="Eukaryot. Cell">
        <title>Genome sequence of the fungus Glarea lozoyensis: the first genome sequence of a species from the Helotiaceae family.</title>
        <authorList>
            <person name="Youssar L."/>
            <person name="Gruening B.A."/>
            <person name="Erxleben A."/>
            <person name="Guenther S."/>
            <person name="Huettel W."/>
        </authorList>
    </citation>
    <scope>NUCLEOTIDE SEQUENCE [LARGE SCALE GENOMIC DNA]</scope>
    <source>
        <strain evidence="5">ATCC 74030 / MF5533</strain>
    </source>
</reference>
<evidence type="ECO:0000313" key="4">
    <source>
        <dbReference type="EMBL" id="EHL03423.1"/>
    </source>
</evidence>
<dbReference type="SUPFAM" id="SSF50129">
    <property type="entry name" value="GroES-like"/>
    <property type="match status" value="1"/>
</dbReference>
<evidence type="ECO:0000256" key="1">
    <source>
        <dbReference type="ARBA" id="ARBA00008072"/>
    </source>
</evidence>
<dbReference type="InterPro" id="IPR013154">
    <property type="entry name" value="ADH-like_N"/>
</dbReference>
<dbReference type="InterPro" id="IPR020843">
    <property type="entry name" value="ER"/>
</dbReference>
<comment type="caution">
    <text evidence="4">The sequence shown here is derived from an EMBL/GenBank/DDBJ whole genome shotgun (WGS) entry which is preliminary data.</text>
</comment>
<dbReference type="Gene3D" id="3.90.180.10">
    <property type="entry name" value="Medium-chain alcohol dehydrogenases, catalytic domain"/>
    <property type="match status" value="1"/>
</dbReference>
<dbReference type="OrthoDB" id="48317at2759"/>
<evidence type="ECO:0000256" key="2">
    <source>
        <dbReference type="ARBA" id="ARBA00023002"/>
    </source>
</evidence>
<protein>
    <recommendedName>
        <fullName evidence="3">Enoyl reductase (ER) domain-containing protein</fullName>
    </recommendedName>
</protein>
<dbReference type="InterPro" id="IPR036291">
    <property type="entry name" value="NAD(P)-bd_dom_sf"/>
</dbReference>
<dbReference type="FunCoup" id="H0EDJ7">
    <property type="interactions" value="164"/>
</dbReference>
<feature type="domain" description="Enoyl reductase (ER)" evidence="3">
    <location>
        <begin position="18"/>
        <end position="351"/>
    </location>
</feature>
<dbReference type="Gene3D" id="3.40.50.720">
    <property type="entry name" value="NAD(P)-binding Rossmann-like Domain"/>
    <property type="match status" value="1"/>
</dbReference>